<name>A0A1I7YWH3_9BILA</name>
<evidence type="ECO:0000256" key="1">
    <source>
        <dbReference type="SAM" id="MobiDB-lite"/>
    </source>
</evidence>
<proteinExistence type="predicted"/>
<dbReference type="Proteomes" id="UP000095287">
    <property type="component" value="Unplaced"/>
</dbReference>
<dbReference type="WBParaSite" id="L893_g20551.t1">
    <property type="protein sequence ID" value="L893_g20551.t1"/>
    <property type="gene ID" value="L893_g20551"/>
</dbReference>
<evidence type="ECO:0000313" key="2">
    <source>
        <dbReference type="Proteomes" id="UP000095287"/>
    </source>
</evidence>
<protein>
    <submittedName>
        <fullName evidence="3">ZZ-type domain-containing protein</fullName>
    </submittedName>
</protein>
<feature type="compositionally biased region" description="Low complexity" evidence="1">
    <location>
        <begin position="165"/>
        <end position="177"/>
    </location>
</feature>
<organism evidence="2 3">
    <name type="scientific">Steinernema glaseri</name>
    <dbReference type="NCBI Taxonomy" id="37863"/>
    <lineage>
        <taxon>Eukaryota</taxon>
        <taxon>Metazoa</taxon>
        <taxon>Ecdysozoa</taxon>
        <taxon>Nematoda</taxon>
        <taxon>Chromadorea</taxon>
        <taxon>Rhabditida</taxon>
        <taxon>Tylenchina</taxon>
        <taxon>Panagrolaimomorpha</taxon>
        <taxon>Strongyloidoidea</taxon>
        <taxon>Steinernematidae</taxon>
        <taxon>Steinernema</taxon>
    </lineage>
</organism>
<reference evidence="3" key="1">
    <citation type="submission" date="2016-11" db="UniProtKB">
        <authorList>
            <consortium name="WormBaseParasite"/>
        </authorList>
    </citation>
    <scope>IDENTIFICATION</scope>
</reference>
<dbReference type="AlphaFoldDB" id="A0A1I7YWH3"/>
<feature type="region of interest" description="Disordered" evidence="1">
    <location>
        <begin position="156"/>
        <end position="177"/>
    </location>
</feature>
<accession>A0A1I7YWH3</accession>
<sequence>MKELEIINDIVQLLPRCTKCKNNLMLQDAEHSEQFDCNFRSHEDAPYGCSLDTLYRCGHCKRTFSRTVHYSKLVKQIAEVHAKYVQGMTEQCSSCNGKLFSDHIFCCMKCKALEELLCANCAVANHNGVGHYLLSAREQCPHILKVIKKLFENTTGASSDDEDSPISSDSHSHLPSP</sequence>
<evidence type="ECO:0000313" key="3">
    <source>
        <dbReference type="WBParaSite" id="L893_g20551.t1"/>
    </source>
</evidence>
<keyword evidence="2" id="KW-1185">Reference proteome</keyword>